<sequence>MPVTRSTSNQSASGSRARSTQAEYVCLRRRQSPPHTELGPLLSGDTMPDEGNRRYATTLGLYFGHDQALPEKKSFDSTISLHGHKRWIDARSGFAFNTDADDLYKAKIIVDKRKYYVIGTYDQALHDTNTSAIWSSSSTLSMGQNNFSITFRATPALKREKPLFGESLQRSLRTYMIMSKEEPLSSISSKPKGLLFVWFPCYRVVSKFCVQANAHASNDFPNSHSSIIVSYMPLRERSYKYEELDAGD</sequence>
<dbReference type="Proteomes" id="UP001163846">
    <property type="component" value="Unassembled WGS sequence"/>
</dbReference>
<evidence type="ECO:0000313" key="2">
    <source>
        <dbReference type="EMBL" id="KAJ3842318.1"/>
    </source>
</evidence>
<proteinExistence type="predicted"/>
<comment type="caution">
    <text evidence="2">The sequence shown here is derived from an EMBL/GenBank/DDBJ whole genome shotgun (WGS) entry which is preliminary data.</text>
</comment>
<accession>A0AA38PG58</accession>
<dbReference type="EMBL" id="MU806009">
    <property type="protein sequence ID" value="KAJ3842318.1"/>
    <property type="molecule type" value="Genomic_DNA"/>
</dbReference>
<dbReference type="AlphaFoldDB" id="A0AA38PG58"/>
<feature type="region of interest" description="Disordered" evidence="1">
    <location>
        <begin position="1"/>
        <end position="49"/>
    </location>
</feature>
<name>A0AA38PG58_9AGAR</name>
<evidence type="ECO:0000256" key="1">
    <source>
        <dbReference type="SAM" id="MobiDB-lite"/>
    </source>
</evidence>
<keyword evidence="3" id="KW-1185">Reference proteome</keyword>
<protein>
    <submittedName>
        <fullName evidence="2">Uncharacterized protein</fullName>
    </submittedName>
</protein>
<gene>
    <name evidence="2" type="ORF">F5878DRAFT_638919</name>
</gene>
<reference evidence="2" key="1">
    <citation type="submission" date="2022-08" db="EMBL/GenBank/DDBJ databases">
        <authorList>
            <consortium name="DOE Joint Genome Institute"/>
            <person name="Min B."/>
            <person name="Riley R."/>
            <person name="Sierra-Patev S."/>
            <person name="Naranjo-Ortiz M."/>
            <person name="Looney B."/>
            <person name="Konkel Z."/>
            <person name="Slot J.C."/>
            <person name="Sakamoto Y."/>
            <person name="Steenwyk J.L."/>
            <person name="Rokas A."/>
            <person name="Carro J."/>
            <person name="Camarero S."/>
            <person name="Ferreira P."/>
            <person name="Molpeceres G."/>
            <person name="Ruiz-Duenas F.J."/>
            <person name="Serrano A."/>
            <person name="Henrissat B."/>
            <person name="Drula E."/>
            <person name="Hughes K.W."/>
            <person name="Mata J.L."/>
            <person name="Ishikawa N.K."/>
            <person name="Vargas-Isla R."/>
            <person name="Ushijima S."/>
            <person name="Smith C.A."/>
            <person name="Ahrendt S."/>
            <person name="Andreopoulos W."/>
            <person name="He G."/>
            <person name="Labutti K."/>
            <person name="Lipzen A."/>
            <person name="Ng V."/>
            <person name="Sandor L."/>
            <person name="Barry K."/>
            <person name="Martinez A.T."/>
            <person name="Xiao Y."/>
            <person name="Gibbons J.G."/>
            <person name="Terashima K."/>
            <person name="Hibbett D.S."/>
            <person name="Grigoriev I.V."/>
        </authorList>
    </citation>
    <scope>NUCLEOTIDE SEQUENCE</scope>
    <source>
        <strain evidence="2">TFB9207</strain>
    </source>
</reference>
<evidence type="ECO:0000313" key="3">
    <source>
        <dbReference type="Proteomes" id="UP001163846"/>
    </source>
</evidence>
<organism evidence="2 3">
    <name type="scientific">Lentinula raphanica</name>
    <dbReference type="NCBI Taxonomy" id="153919"/>
    <lineage>
        <taxon>Eukaryota</taxon>
        <taxon>Fungi</taxon>
        <taxon>Dikarya</taxon>
        <taxon>Basidiomycota</taxon>
        <taxon>Agaricomycotina</taxon>
        <taxon>Agaricomycetes</taxon>
        <taxon>Agaricomycetidae</taxon>
        <taxon>Agaricales</taxon>
        <taxon>Marasmiineae</taxon>
        <taxon>Omphalotaceae</taxon>
        <taxon>Lentinula</taxon>
    </lineage>
</organism>
<feature type="compositionally biased region" description="Polar residues" evidence="1">
    <location>
        <begin position="1"/>
        <end position="22"/>
    </location>
</feature>